<dbReference type="EMBL" id="JAULSU010000001">
    <property type="protein sequence ID" value="KAK0632517.1"/>
    <property type="molecule type" value="Genomic_DNA"/>
</dbReference>
<evidence type="ECO:0000256" key="1">
    <source>
        <dbReference type="ARBA" id="ARBA00009630"/>
    </source>
</evidence>
<dbReference type="FunFam" id="3.40.30.10:FF:000093">
    <property type="entry name" value="Glutaredoxin 2"/>
    <property type="match status" value="1"/>
</dbReference>
<dbReference type="GO" id="GO:0004362">
    <property type="term" value="F:glutathione-disulfide reductase (NADPH) activity"/>
    <property type="evidence" value="ECO:0007669"/>
    <property type="project" value="UniProtKB-ARBA"/>
</dbReference>
<dbReference type="InterPro" id="IPR014025">
    <property type="entry name" value="Glutaredoxin_subgr"/>
</dbReference>
<dbReference type="Proteomes" id="UP001175000">
    <property type="component" value="Unassembled WGS sequence"/>
</dbReference>
<dbReference type="InterPro" id="IPR002109">
    <property type="entry name" value="Glutaredoxin"/>
</dbReference>
<dbReference type="CDD" id="cd03419">
    <property type="entry name" value="GRX_GRXh_1_2_like"/>
    <property type="match status" value="1"/>
</dbReference>
<evidence type="ECO:0000259" key="3">
    <source>
        <dbReference type="Pfam" id="PF00462"/>
    </source>
</evidence>
<dbReference type="PRINTS" id="PR00160">
    <property type="entry name" value="GLUTAREDOXIN"/>
</dbReference>
<dbReference type="InterPro" id="IPR036249">
    <property type="entry name" value="Thioredoxin-like_sf"/>
</dbReference>
<reference evidence="4" key="1">
    <citation type="submission" date="2023-06" db="EMBL/GenBank/DDBJ databases">
        <title>Genome-scale phylogeny and comparative genomics of the fungal order Sordariales.</title>
        <authorList>
            <consortium name="Lawrence Berkeley National Laboratory"/>
            <person name="Hensen N."/>
            <person name="Bonometti L."/>
            <person name="Westerberg I."/>
            <person name="Brannstrom I.O."/>
            <person name="Guillou S."/>
            <person name="Cros-Aarteil S."/>
            <person name="Calhoun S."/>
            <person name="Haridas S."/>
            <person name="Kuo A."/>
            <person name="Mondo S."/>
            <person name="Pangilinan J."/>
            <person name="Riley R."/>
            <person name="Labutti K."/>
            <person name="Andreopoulos B."/>
            <person name="Lipzen A."/>
            <person name="Chen C."/>
            <person name="Yanf M."/>
            <person name="Daum C."/>
            <person name="Ng V."/>
            <person name="Clum A."/>
            <person name="Steindorff A."/>
            <person name="Ohm R."/>
            <person name="Martin F."/>
            <person name="Silar P."/>
            <person name="Natvig D."/>
            <person name="Lalanne C."/>
            <person name="Gautier V."/>
            <person name="Ament-Velasquez S.L."/>
            <person name="Kruys A."/>
            <person name="Hutchinson M.I."/>
            <person name="Powell A.J."/>
            <person name="Barry K."/>
            <person name="Miller A.N."/>
            <person name="Grigoriev I.V."/>
            <person name="Debuchy R."/>
            <person name="Gladieux P."/>
            <person name="Thoren M.H."/>
            <person name="Johannesson H."/>
        </authorList>
    </citation>
    <scope>NUCLEOTIDE SEQUENCE</scope>
    <source>
        <strain evidence="4">CBS 606.72</strain>
    </source>
</reference>
<comment type="caution">
    <text evidence="4">The sequence shown here is derived from an EMBL/GenBank/DDBJ whole genome shotgun (WGS) entry which is preliminary data.</text>
</comment>
<sequence length="252" mass="27644">MPSARRVRMLFYVCLAGFVTLLFFTSHLRHTTEADTRTAGDFYRKTINALDRGRGGGSVRQKPIPKYDDGDDAVANAMAERLRLAEQKAKDSANAKAPNKPDAPEAVIGVGSSAGGQLKSKEDKELVRDSEEDLEVKAEINAILKKSPIIIFSKSYCPHSKRAKGILLEKYNIQPAPYVVELDEHPLGKRIQDRLAEMTGRKTVPNVLIAGISVGGGDEIAELDREKTLGDKIKDIGGKRIEVKERFVSKAG</sequence>
<dbReference type="GO" id="GO:0034599">
    <property type="term" value="P:cellular response to oxidative stress"/>
    <property type="evidence" value="ECO:0007669"/>
    <property type="project" value="TreeGrafter"/>
</dbReference>
<protein>
    <submittedName>
        <fullName evidence="4">Thioredoxin-like protein</fullName>
    </submittedName>
</protein>
<proteinExistence type="inferred from homology"/>
<name>A0AA39XFQ4_9PEZI</name>
<dbReference type="PANTHER" id="PTHR45694">
    <property type="entry name" value="GLUTAREDOXIN 2"/>
    <property type="match status" value="1"/>
</dbReference>
<dbReference type="SUPFAM" id="SSF52833">
    <property type="entry name" value="Thioredoxin-like"/>
    <property type="match status" value="1"/>
</dbReference>
<dbReference type="GO" id="GO:0000324">
    <property type="term" value="C:fungal-type vacuole"/>
    <property type="evidence" value="ECO:0007669"/>
    <property type="project" value="TreeGrafter"/>
</dbReference>
<accession>A0AA39XFQ4</accession>
<dbReference type="GO" id="GO:0005796">
    <property type="term" value="C:Golgi lumen"/>
    <property type="evidence" value="ECO:0007669"/>
    <property type="project" value="TreeGrafter"/>
</dbReference>
<dbReference type="Pfam" id="PF00462">
    <property type="entry name" value="Glutaredoxin"/>
    <property type="match status" value="1"/>
</dbReference>
<feature type="compositionally biased region" description="Low complexity" evidence="2">
    <location>
        <begin position="94"/>
        <end position="106"/>
    </location>
</feature>
<feature type="region of interest" description="Disordered" evidence="2">
    <location>
        <begin position="88"/>
        <end position="126"/>
    </location>
</feature>
<evidence type="ECO:0000313" key="4">
    <source>
        <dbReference type="EMBL" id="KAK0632517.1"/>
    </source>
</evidence>
<organism evidence="4 5">
    <name type="scientific">Immersiella caudata</name>
    <dbReference type="NCBI Taxonomy" id="314043"/>
    <lineage>
        <taxon>Eukaryota</taxon>
        <taxon>Fungi</taxon>
        <taxon>Dikarya</taxon>
        <taxon>Ascomycota</taxon>
        <taxon>Pezizomycotina</taxon>
        <taxon>Sordariomycetes</taxon>
        <taxon>Sordariomycetidae</taxon>
        <taxon>Sordariales</taxon>
        <taxon>Lasiosphaeriaceae</taxon>
        <taxon>Immersiella</taxon>
    </lineage>
</organism>
<dbReference type="PROSITE" id="PS51354">
    <property type="entry name" value="GLUTAREDOXIN_2"/>
    <property type="match status" value="1"/>
</dbReference>
<gene>
    <name evidence="4" type="ORF">B0T14DRAFT_560201</name>
</gene>
<evidence type="ECO:0000256" key="2">
    <source>
        <dbReference type="SAM" id="MobiDB-lite"/>
    </source>
</evidence>
<comment type="similarity">
    <text evidence="1">Belongs to the glutaredoxin family. Monothiol subfamily.</text>
</comment>
<dbReference type="AlphaFoldDB" id="A0AA39XFQ4"/>
<keyword evidence="5" id="KW-1185">Reference proteome</keyword>
<dbReference type="PANTHER" id="PTHR45694:SF5">
    <property type="entry name" value="GLUTAREDOXIN 2"/>
    <property type="match status" value="1"/>
</dbReference>
<dbReference type="GO" id="GO:0005801">
    <property type="term" value="C:cis-Golgi network"/>
    <property type="evidence" value="ECO:0007669"/>
    <property type="project" value="UniProtKB-ARBA"/>
</dbReference>
<dbReference type="Gene3D" id="3.40.30.10">
    <property type="entry name" value="Glutaredoxin"/>
    <property type="match status" value="1"/>
</dbReference>
<feature type="domain" description="Glutaredoxin" evidence="3">
    <location>
        <begin position="149"/>
        <end position="211"/>
    </location>
</feature>
<evidence type="ECO:0000313" key="5">
    <source>
        <dbReference type="Proteomes" id="UP001175000"/>
    </source>
</evidence>